<comment type="caution">
    <text evidence="2">The sequence shown here is derived from an EMBL/GenBank/DDBJ whole genome shotgun (WGS) entry which is preliminary data.</text>
</comment>
<name>A0ABQ4NG60_9RHOB</name>
<evidence type="ECO:0000259" key="1">
    <source>
        <dbReference type="PROSITE" id="PS51725"/>
    </source>
</evidence>
<organism evidence="2 3">
    <name type="scientific">Jannaschia pagri</name>
    <dbReference type="NCBI Taxonomy" id="2829797"/>
    <lineage>
        <taxon>Bacteria</taxon>
        <taxon>Pseudomonadati</taxon>
        <taxon>Pseudomonadota</taxon>
        <taxon>Alphaproteobacteria</taxon>
        <taxon>Rhodobacterales</taxon>
        <taxon>Roseobacteraceae</taxon>
        <taxon>Jannaschia</taxon>
    </lineage>
</organism>
<dbReference type="InterPro" id="IPR007138">
    <property type="entry name" value="ABM_dom"/>
</dbReference>
<keyword evidence="2" id="KW-0560">Oxidoreductase</keyword>
<dbReference type="PANTHER" id="PTHR33336:SF3">
    <property type="entry name" value="ABM DOMAIN-CONTAINING PROTEIN"/>
    <property type="match status" value="1"/>
</dbReference>
<dbReference type="RefSeq" id="WP_220746962.1">
    <property type="nucleotide sequence ID" value="NZ_BPFH01000001.1"/>
</dbReference>
<accession>A0ABQ4NG60</accession>
<dbReference type="Pfam" id="PF03992">
    <property type="entry name" value="ABM"/>
    <property type="match status" value="1"/>
</dbReference>
<dbReference type="PANTHER" id="PTHR33336">
    <property type="entry name" value="QUINOL MONOOXYGENASE YGIN-RELATED"/>
    <property type="match status" value="1"/>
</dbReference>
<dbReference type="SUPFAM" id="SSF54909">
    <property type="entry name" value="Dimeric alpha+beta barrel"/>
    <property type="match status" value="1"/>
</dbReference>
<dbReference type="Proteomes" id="UP000786693">
    <property type="component" value="Unassembled WGS sequence"/>
</dbReference>
<keyword evidence="3" id="KW-1185">Reference proteome</keyword>
<reference evidence="2 3" key="1">
    <citation type="submission" date="2021-05" db="EMBL/GenBank/DDBJ databases">
        <title>Bacteria Genome sequencing.</title>
        <authorList>
            <person name="Takabe Y."/>
            <person name="Nakajima Y."/>
            <person name="Suzuki S."/>
            <person name="Shiozaki T."/>
        </authorList>
    </citation>
    <scope>NUCLEOTIDE SEQUENCE [LARGE SCALE GENOMIC DNA]</scope>
    <source>
        <strain evidence="2 3">AI_62</strain>
    </source>
</reference>
<dbReference type="GO" id="GO:0004497">
    <property type="term" value="F:monooxygenase activity"/>
    <property type="evidence" value="ECO:0007669"/>
    <property type="project" value="UniProtKB-KW"/>
</dbReference>
<gene>
    <name evidence="2" type="ORF">JANAI62_00410</name>
</gene>
<dbReference type="EMBL" id="BPFH01000001">
    <property type="protein sequence ID" value="GIT93418.1"/>
    <property type="molecule type" value="Genomic_DNA"/>
</dbReference>
<keyword evidence="2" id="KW-0503">Monooxygenase</keyword>
<feature type="domain" description="ABM" evidence="1">
    <location>
        <begin position="4"/>
        <end position="93"/>
    </location>
</feature>
<dbReference type="PROSITE" id="PS51725">
    <property type="entry name" value="ABM"/>
    <property type="match status" value="1"/>
</dbReference>
<dbReference type="InterPro" id="IPR050744">
    <property type="entry name" value="AI-2_Isomerase_LsrG"/>
</dbReference>
<proteinExistence type="predicted"/>
<evidence type="ECO:0000313" key="2">
    <source>
        <dbReference type="EMBL" id="GIT93418.1"/>
    </source>
</evidence>
<dbReference type="InterPro" id="IPR011008">
    <property type="entry name" value="Dimeric_a/b-barrel"/>
</dbReference>
<evidence type="ECO:0000313" key="3">
    <source>
        <dbReference type="Proteomes" id="UP000786693"/>
    </source>
</evidence>
<protein>
    <submittedName>
        <fullName evidence="2">Antibiotic biosynthesis monooxygenase</fullName>
    </submittedName>
</protein>
<dbReference type="Gene3D" id="3.30.70.100">
    <property type="match status" value="1"/>
</dbReference>
<sequence>MTDLNIFARITPKPEFRSAAIDAVRGIIPATTAEPGCLRFELNVGTGEDPAIYLVERWTDEAALAAHYAMPYTAAVMENYADWLAEPAEIIHMHPA</sequence>